<dbReference type="SUPFAM" id="SSF102712">
    <property type="entry name" value="JAB1/MPN domain"/>
    <property type="match status" value="1"/>
</dbReference>
<keyword evidence="1" id="KW-0645">Protease</keyword>
<evidence type="ECO:0000256" key="3">
    <source>
        <dbReference type="ARBA" id="ARBA00022801"/>
    </source>
</evidence>
<feature type="domain" description="JAB" evidence="6">
    <location>
        <begin position="19"/>
        <end position="128"/>
    </location>
</feature>
<dbReference type="InterPro" id="IPR028090">
    <property type="entry name" value="JAB_dom_prok"/>
</dbReference>
<keyword evidence="3" id="KW-0378">Hydrolase</keyword>
<proteinExistence type="predicted"/>
<protein>
    <submittedName>
        <fullName evidence="7">Mov34/MPN/PAD-1 family protein</fullName>
    </submittedName>
</protein>
<sequence length="155" mass="18034">MYKFQCNEIDITIIFPTSVVENLKKFRQTIFKKEAGGLLFCSNPNSNQINISYISSPSIYDIRSKYFFKPDEKISQATIDRLFHQGHYYVGDWHTHPEKVPTPSEQDKKTICDIYIKSNHHLHYVIILIVSSEKDFSKSYVALADGNNLYSCRPM</sequence>
<evidence type="ECO:0000259" key="6">
    <source>
        <dbReference type="Pfam" id="PF14464"/>
    </source>
</evidence>
<evidence type="ECO:0000313" key="8">
    <source>
        <dbReference type="Proteomes" id="UP001589844"/>
    </source>
</evidence>
<dbReference type="EMBL" id="JBHLXJ010000009">
    <property type="protein sequence ID" value="MFC0350162.1"/>
    <property type="molecule type" value="Genomic_DNA"/>
</dbReference>
<reference evidence="7 8" key="1">
    <citation type="submission" date="2024-09" db="EMBL/GenBank/DDBJ databases">
        <authorList>
            <person name="Sun Q."/>
            <person name="Mori K."/>
        </authorList>
    </citation>
    <scope>NUCLEOTIDE SEQUENCE [LARGE SCALE GENOMIC DNA]</scope>
    <source>
        <strain evidence="7 8">CCM 8677</strain>
    </source>
</reference>
<dbReference type="Proteomes" id="UP001589844">
    <property type="component" value="Unassembled WGS sequence"/>
</dbReference>
<keyword evidence="4" id="KW-0862">Zinc</keyword>
<dbReference type="RefSeq" id="WP_390212141.1">
    <property type="nucleotide sequence ID" value="NZ_JBHLXJ010000009.1"/>
</dbReference>
<organism evidence="7 8">
    <name type="scientific">Undibacterium danionis</name>
    <dbReference type="NCBI Taxonomy" id="1812100"/>
    <lineage>
        <taxon>Bacteria</taxon>
        <taxon>Pseudomonadati</taxon>
        <taxon>Pseudomonadota</taxon>
        <taxon>Betaproteobacteria</taxon>
        <taxon>Burkholderiales</taxon>
        <taxon>Oxalobacteraceae</taxon>
        <taxon>Undibacterium</taxon>
    </lineage>
</organism>
<evidence type="ECO:0000256" key="2">
    <source>
        <dbReference type="ARBA" id="ARBA00022723"/>
    </source>
</evidence>
<evidence type="ECO:0000256" key="4">
    <source>
        <dbReference type="ARBA" id="ARBA00022833"/>
    </source>
</evidence>
<evidence type="ECO:0000313" key="7">
    <source>
        <dbReference type="EMBL" id="MFC0350162.1"/>
    </source>
</evidence>
<keyword evidence="8" id="KW-1185">Reference proteome</keyword>
<comment type="caution">
    <text evidence="7">The sequence shown here is derived from an EMBL/GenBank/DDBJ whole genome shotgun (WGS) entry which is preliminary data.</text>
</comment>
<dbReference type="Pfam" id="PF14464">
    <property type="entry name" value="Prok-JAB"/>
    <property type="match status" value="1"/>
</dbReference>
<gene>
    <name evidence="7" type="ORF">ACFFJH_10120</name>
</gene>
<keyword evidence="2" id="KW-0479">Metal-binding</keyword>
<accession>A0ABV6IEB3</accession>
<dbReference type="Gene3D" id="3.40.140.10">
    <property type="entry name" value="Cytidine Deaminase, domain 2"/>
    <property type="match status" value="1"/>
</dbReference>
<name>A0ABV6IEB3_9BURK</name>
<keyword evidence="5" id="KW-0482">Metalloprotease</keyword>
<evidence type="ECO:0000256" key="5">
    <source>
        <dbReference type="ARBA" id="ARBA00023049"/>
    </source>
</evidence>
<evidence type="ECO:0000256" key="1">
    <source>
        <dbReference type="ARBA" id="ARBA00022670"/>
    </source>
</evidence>